<comment type="caution">
    <text evidence="2">The sequence shown here is derived from an EMBL/GenBank/DDBJ whole genome shotgun (WGS) entry which is preliminary data.</text>
</comment>
<accession>K3V9F6</accession>
<keyword evidence="3" id="KW-1185">Reference proteome</keyword>
<feature type="compositionally biased region" description="Pro residues" evidence="1">
    <location>
        <begin position="536"/>
        <end position="546"/>
    </location>
</feature>
<dbReference type="AlphaFoldDB" id="K3V9F6"/>
<dbReference type="HOGENOM" id="CLU_498779_0_0_1"/>
<name>K3V9F6_FUSPC</name>
<dbReference type="EMBL" id="AFNW01000317">
    <property type="protein sequence ID" value="EKJ70044.1"/>
    <property type="molecule type" value="Genomic_DNA"/>
</dbReference>
<evidence type="ECO:0000313" key="3">
    <source>
        <dbReference type="Proteomes" id="UP000007978"/>
    </source>
</evidence>
<protein>
    <submittedName>
        <fullName evidence="2">Uncharacterized protein</fullName>
    </submittedName>
</protein>
<dbReference type="OrthoDB" id="10666047at2759"/>
<evidence type="ECO:0000256" key="1">
    <source>
        <dbReference type="SAM" id="MobiDB-lite"/>
    </source>
</evidence>
<reference evidence="2 3" key="1">
    <citation type="journal article" date="2012" name="PLoS Pathog.">
        <title>Comparative pathogenomics reveals horizontally acquired novel virulence genes in fungi infecting cereal hosts.</title>
        <authorList>
            <person name="Gardiner D.M."/>
            <person name="McDonald M.C."/>
            <person name="Covarelli L."/>
            <person name="Solomon P.S."/>
            <person name="Rusu A.G."/>
            <person name="Marshall M."/>
            <person name="Kazan K."/>
            <person name="Chakraborty S."/>
            <person name="McDonald B.A."/>
            <person name="Manners J.M."/>
        </authorList>
    </citation>
    <scope>NUCLEOTIDE SEQUENCE [LARGE SCALE GENOMIC DNA]</scope>
    <source>
        <strain evidence="2 3">CS3096</strain>
    </source>
</reference>
<evidence type="ECO:0000313" key="2">
    <source>
        <dbReference type="EMBL" id="EKJ70044.1"/>
    </source>
</evidence>
<dbReference type="KEGG" id="fpu:FPSE_09781"/>
<feature type="compositionally biased region" description="Acidic residues" evidence="1">
    <location>
        <begin position="511"/>
        <end position="526"/>
    </location>
</feature>
<organism evidence="2 3">
    <name type="scientific">Fusarium pseudograminearum (strain CS3096)</name>
    <name type="common">Wheat and barley crown-rot fungus</name>
    <dbReference type="NCBI Taxonomy" id="1028729"/>
    <lineage>
        <taxon>Eukaryota</taxon>
        <taxon>Fungi</taxon>
        <taxon>Dikarya</taxon>
        <taxon>Ascomycota</taxon>
        <taxon>Pezizomycotina</taxon>
        <taxon>Sordariomycetes</taxon>
        <taxon>Hypocreomycetidae</taxon>
        <taxon>Hypocreales</taxon>
        <taxon>Nectriaceae</taxon>
        <taxon>Fusarium</taxon>
    </lineage>
</organism>
<sequence length="546" mass="61390">MAVAEGGWWALVTGRLIYPKCYCSTFNNVPLQHLRYDNLPLGLYLRHLEARPRHDGKLFGIPAALSRGWVTSNYQDFNDLVAYISDGQNMVTQLLTVYSNRGIWRLINMERYLSSLPLFYISQCYALLAPERTSVMRKVHALERQDLIEEIRIACTASDMLFFSTLQAAQRFYSSWDHLLQTETSGQHACIHPGALNTVGKFDVGTEIKKVICTNSLGSHNALKAIVSQWPMFTQQDNKTWHCLSPLLISRFTDKHLSVKPLLVSIDSVRGRPRNKTRFPTPIKAAHLWVPMLVSCLGLPIFRTIQRLNEGWKTSRQLLDQNTGIIANLERRMKLRTILPWNMLNTNFTSTIPFSTADNAALTSEEYHYLQGWISTDSALSNLEEASRLTHVCCGREDVVETIMGVWHCVDRALDHDGSVVGIIGSASDFAKVLGFLASHLFTARCHRQVRHSNLACRRGLRSTKAKLAMATGDLRHCKIIKPLAILDKGPPSMQKKEARAKEKKKVYQSDGEESDDIDESNDDNEMATSPKGPGILPPPGEAGFP</sequence>
<proteinExistence type="predicted"/>
<feature type="region of interest" description="Disordered" evidence="1">
    <location>
        <begin position="489"/>
        <end position="546"/>
    </location>
</feature>
<dbReference type="GeneID" id="20368398"/>
<dbReference type="Proteomes" id="UP000007978">
    <property type="component" value="Chromosome 1"/>
</dbReference>
<dbReference type="RefSeq" id="XP_009261173.1">
    <property type="nucleotide sequence ID" value="XM_009262898.1"/>
</dbReference>
<gene>
    <name evidence="2" type="ORF">FPSE_09781</name>
</gene>